<feature type="region of interest" description="Disordered" evidence="1">
    <location>
        <begin position="40"/>
        <end position="75"/>
    </location>
</feature>
<reference evidence="2" key="2">
    <citation type="submission" date="2018-05" db="EMBL/GenBank/DDBJ databases">
        <title>OpunRS2 (Oryza punctata Reference Sequence Version 2).</title>
        <authorList>
            <person name="Zhang J."/>
            <person name="Kudrna D."/>
            <person name="Lee S."/>
            <person name="Talag J."/>
            <person name="Welchert J."/>
            <person name="Wing R.A."/>
        </authorList>
    </citation>
    <scope>NUCLEOTIDE SEQUENCE [LARGE SCALE GENOMIC DNA]</scope>
</reference>
<sequence length="128" mass="13903">MVWRPHANLPHTIAALATVHMAKRATLKWRVTEAATEADAAQLPRIRGRGCPPPSKTRPHFHADRPDPTAPPLASRSQDYLLSVLNAEATVTAYPVVDLTRWRGSHRSAEYSLTGEGKSAAIVGCSDT</sequence>
<dbReference type="EnsemblPlants" id="OPUNC08G05430.1">
    <property type="protein sequence ID" value="OPUNC08G05430.1"/>
    <property type="gene ID" value="OPUNC08G05430"/>
</dbReference>
<dbReference type="HOGENOM" id="CLU_1963180_0_0_1"/>
<reference evidence="2" key="1">
    <citation type="submission" date="2015-04" db="UniProtKB">
        <authorList>
            <consortium name="EnsemblPlants"/>
        </authorList>
    </citation>
    <scope>IDENTIFICATION</scope>
</reference>
<evidence type="ECO:0000313" key="2">
    <source>
        <dbReference type="EnsemblPlants" id="OPUNC08G05430.1"/>
    </source>
</evidence>
<accession>A0A0E0LS69</accession>
<protein>
    <submittedName>
        <fullName evidence="2">Uncharacterized protein</fullName>
    </submittedName>
</protein>
<keyword evidence="3" id="KW-1185">Reference proteome</keyword>
<evidence type="ECO:0000256" key="1">
    <source>
        <dbReference type="SAM" id="MobiDB-lite"/>
    </source>
</evidence>
<name>A0A0E0LS69_ORYPU</name>
<dbReference type="Gramene" id="OPUNC08G05430.1">
    <property type="protein sequence ID" value="OPUNC08G05430.1"/>
    <property type="gene ID" value="OPUNC08G05430"/>
</dbReference>
<organism evidence="2">
    <name type="scientific">Oryza punctata</name>
    <name type="common">Red rice</name>
    <dbReference type="NCBI Taxonomy" id="4537"/>
    <lineage>
        <taxon>Eukaryota</taxon>
        <taxon>Viridiplantae</taxon>
        <taxon>Streptophyta</taxon>
        <taxon>Embryophyta</taxon>
        <taxon>Tracheophyta</taxon>
        <taxon>Spermatophyta</taxon>
        <taxon>Magnoliopsida</taxon>
        <taxon>Liliopsida</taxon>
        <taxon>Poales</taxon>
        <taxon>Poaceae</taxon>
        <taxon>BOP clade</taxon>
        <taxon>Oryzoideae</taxon>
        <taxon>Oryzeae</taxon>
        <taxon>Oryzinae</taxon>
        <taxon>Oryza</taxon>
    </lineage>
</organism>
<dbReference type="Proteomes" id="UP000026962">
    <property type="component" value="Chromosome 8"/>
</dbReference>
<proteinExistence type="predicted"/>
<dbReference type="AlphaFoldDB" id="A0A0E0LS69"/>
<evidence type="ECO:0000313" key="3">
    <source>
        <dbReference type="Proteomes" id="UP000026962"/>
    </source>
</evidence>